<dbReference type="InterPro" id="IPR001254">
    <property type="entry name" value="Trypsin_dom"/>
</dbReference>
<dbReference type="PRINTS" id="PR00722">
    <property type="entry name" value="CHYMOTRYPSIN"/>
</dbReference>
<proteinExistence type="predicted"/>
<dbReference type="GO" id="GO:0006508">
    <property type="term" value="P:proteolysis"/>
    <property type="evidence" value="ECO:0007669"/>
    <property type="project" value="InterPro"/>
</dbReference>
<feature type="domain" description="Peptidase S1" evidence="2">
    <location>
        <begin position="28"/>
        <end position="274"/>
    </location>
</feature>
<keyword evidence="1" id="KW-1015">Disulfide bond</keyword>
<dbReference type="FunFam" id="2.40.10.10:FF:000068">
    <property type="entry name" value="transmembrane protease serine 2"/>
    <property type="match status" value="2"/>
</dbReference>
<dbReference type="SMART" id="SM00020">
    <property type="entry name" value="Tryp_SPc"/>
    <property type="match status" value="2"/>
</dbReference>
<dbReference type="InterPro" id="IPR033116">
    <property type="entry name" value="TRYPSIN_SER"/>
</dbReference>
<dbReference type="PANTHER" id="PTHR24250">
    <property type="entry name" value="CHYMOTRYPSIN-RELATED"/>
    <property type="match status" value="1"/>
</dbReference>
<evidence type="ECO:0000259" key="2">
    <source>
        <dbReference type="PROSITE" id="PS50240"/>
    </source>
</evidence>
<dbReference type="AlphaFoldDB" id="A0A834Y3D4"/>
<reference evidence="3 4" key="1">
    <citation type="submission" date="2020-08" db="EMBL/GenBank/DDBJ databases">
        <title>Aphidius gifuensis genome sequencing and assembly.</title>
        <authorList>
            <person name="Du Z."/>
        </authorList>
    </citation>
    <scope>NUCLEOTIDE SEQUENCE [LARGE SCALE GENOMIC DNA]</scope>
    <source>
        <strain evidence="3">YNYX2018</strain>
        <tissue evidence="3">Adults</tissue>
    </source>
</reference>
<dbReference type="PROSITE" id="PS00135">
    <property type="entry name" value="TRYPSIN_SER"/>
    <property type="match status" value="1"/>
</dbReference>
<gene>
    <name evidence="3" type="ORF">HCN44_002464</name>
</gene>
<dbReference type="Proteomes" id="UP000639338">
    <property type="component" value="Unassembled WGS sequence"/>
</dbReference>
<sequence>MNESMRLIKLNEDVYTVHTWCYSSGPGITDGQSALPHEFPYQVSVAWGVPPFLKYRHVCGGSIVSEYWVLTAGHCVTEIPKIGRLQVQAGKHIVNKPEEGQQNRQVGLKLAHRLYPGGVAQHDIALLRLKEPLVFNEFIQPVALPKPNYKHLGKTVLSGWGSTSKKLLPSMPKELQKAEIPIVDFDTCYESFSSVGGEFELFDTQISCSGDSGGPLVQYDEEGKAEQVGIVSWGIAKKKKKKNFKLILYCLFSSLEKLCDFFDFFFNFSTVLSYGSDNRIVYSFTASANQFPHQVSLARSNIWGVPDQLEQRSYCGGSIINNSWILTAAYCVYGIPTTSASRIIILAGKHNLTDTFEPHQQSRLASRIHIHPSYPGQNAQHDIALIKLSEPLVFDAYVKPVVLPNLNANHSGEGYISGWGSTSKTEIEIMPNILHYDHVPLVAYDVCRNTMKQMGIHLEIFSTQLCTGPRGGIISTCIGDSGGPLVTNYLTNGKYEQIGIVSWGLYPCGISEISSVYTRVSYYVSWINQIMSTY</sequence>
<dbReference type="PANTHER" id="PTHR24250:SF50">
    <property type="entry name" value="PEPTIDASE S1 DOMAIN-CONTAINING PROTEIN"/>
    <property type="match status" value="1"/>
</dbReference>
<evidence type="ECO:0000313" key="3">
    <source>
        <dbReference type="EMBL" id="KAF7996818.1"/>
    </source>
</evidence>
<keyword evidence="4" id="KW-1185">Reference proteome</keyword>
<protein>
    <recommendedName>
        <fullName evidence="2">Peptidase S1 domain-containing protein</fullName>
    </recommendedName>
</protein>
<dbReference type="InterPro" id="IPR001314">
    <property type="entry name" value="Peptidase_S1A"/>
</dbReference>
<comment type="caution">
    <text evidence="3">The sequence shown here is derived from an EMBL/GenBank/DDBJ whole genome shotgun (WGS) entry which is preliminary data.</text>
</comment>
<dbReference type="Gene3D" id="2.40.10.10">
    <property type="entry name" value="Trypsin-like serine proteases"/>
    <property type="match status" value="2"/>
</dbReference>
<dbReference type="OrthoDB" id="10061449at2759"/>
<dbReference type="EMBL" id="JACMRX010000001">
    <property type="protein sequence ID" value="KAF7996818.1"/>
    <property type="molecule type" value="Genomic_DNA"/>
</dbReference>
<feature type="domain" description="Peptidase S1" evidence="2">
    <location>
        <begin position="280"/>
        <end position="532"/>
    </location>
</feature>
<dbReference type="InterPro" id="IPR009003">
    <property type="entry name" value="Peptidase_S1_PA"/>
</dbReference>
<evidence type="ECO:0000313" key="4">
    <source>
        <dbReference type="Proteomes" id="UP000639338"/>
    </source>
</evidence>
<dbReference type="InterPro" id="IPR043504">
    <property type="entry name" value="Peptidase_S1_PA_chymotrypsin"/>
</dbReference>
<dbReference type="CDD" id="cd00190">
    <property type="entry name" value="Tryp_SPc"/>
    <property type="match status" value="2"/>
</dbReference>
<organism evidence="3 4">
    <name type="scientific">Aphidius gifuensis</name>
    <name type="common">Parasitoid wasp</name>
    <dbReference type="NCBI Taxonomy" id="684658"/>
    <lineage>
        <taxon>Eukaryota</taxon>
        <taxon>Metazoa</taxon>
        <taxon>Ecdysozoa</taxon>
        <taxon>Arthropoda</taxon>
        <taxon>Hexapoda</taxon>
        <taxon>Insecta</taxon>
        <taxon>Pterygota</taxon>
        <taxon>Neoptera</taxon>
        <taxon>Endopterygota</taxon>
        <taxon>Hymenoptera</taxon>
        <taxon>Apocrita</taxon>
        <taxon>Ichneumonoidea</taxon>
        <taxon>Braconidae</taxon>
        <taxon>Aphidiinae</taxon>
        <taxon>Aphidius</taxon>
    </lineage>
</organism>
<name>A0A834Y3D4_APHGI</name>
<dbReference type="PROSITE" id="PS50240">
    <property type="entry name" value="TRYPSIN_DOM"/>
    <property type="match status" value="2"/>
</dbReference>
<evidence type="ECO:0000256" key="1">
    <source>
        <dbReference type="ARBA" id="ARBA00023157"/>
    </source>
</evidence>
<accession>A0A834Y3D4</accession>
<dbReference type="GO" id="GO:0004252">
    <property type="term" value="F:serine-type endopeptidase activity"/>
    <property type="evidence" value="ECO:0007669"/>
    <property type="project" value="InterPro"/>
</dbReference>
<dbReference type="SUPFAM" id="SSF50494">
    <property type="entry name" value="Trypsin-like serine proteases"/>
    <property type="match status" value="2"/>
</dbReference>
<dbReference type="Pfam" id="PF00089">
    <property type="entry name" value="Trypsin"/>
    <property type="match status" value="2"/>
</dbReference>